<feature type="binding site" evidence="3">
    <location>
        <position position="146"/>
    </location>
    <ligand>
        <name>a divalent metal cation</name>
        <dbReference type="ChEBI" id="CHEBI:60240"/>
    </ligand>
</feature>
<dbReference type="PANTHER" id="PTHR37302">
    <property type="entry name" value="SLR1116 PROTEIN"/>
    <property type="match status" value="1"/>
</dbReference>
<evidence type="ECO:0000256" key="1">
    <source>
        <dbReference type="ARBA" id="ARBA00008635"/>
    </source>
</evidence>
<reference evidence="4 5" key="1">
    <citation type="submission" date="2019-03" db="EMBL/GenBank/DDBJ databases">
        <title>Genomic Encyclopedia of Type Strains, Phase IV (KMG-IV): sequencing the most valuable type-strain genomes for metagenomic binning, comparative biology and taxonomic classification.</title>
        <authorList>
            <person name="Goeker M."/>
        </authorList>
    </citation>
    <scope>NUCLEOTIDE SEQUENCE [LARGE SCALE GENOMIC DNA]</scope>
    <source>
        <strain evidence="4 5">DSM 11901</strain>
    </source>
</reference>
<comment type="caution">
    <text evidence="4">The sequence shown here is derived from an EMBL/GenBank/DDBJ whole genome shotgun (WGS) entry which is preliminary data.</text>
</comment>
<dbReference type="InterPro" id="IPR007837">
    <property type="entry name" value="DinB"/>
</dbReference>
<evidence type="ECO:0000256" key="3">
    <source>
        <dbReference type="PIRSR" id="PIRSR607837-1"/>
    </source>
</evidence>
<comment type="similarity">
    <text evidence="1">Belongs to the DinB family.</text>
</comment>
<proteinExistence type="inferred from homology"/>
<feature type="binding site" evidence="3">
    <location>
        <position position="50"/>
    </location>
    <ligand>
        <name>a divalent metal cation</name>
        <dbReference type="ChEBI" id="CHEBI:60240"/>
    </ligand>
</feature>
<dbReference type="RefSeq" id="WP_133610977.1">
    <property type="nucleotide sequence ID" value="NZ_SNXW01000011.1"/>
</dbReference>
<sequence length="178" mass="19425">MSFTPAFAHLAADNQWMNRKLYNAAAVLPDEALMQHRGAFFGSLFGTLSHLVVADTLWLQRLAQHPPGFATLQAVAALPQPTALDQLPCTTLAELTDLRALLDDTLTQFCAALQPAQLAEPFDYASTKGVRSRKLLGEVLQHIFNHQTHHRGQASTLFSQMGIDIGATDLLLLLPNVA</sequence>
<dbReference type="GO" id="GO:0046872">
    <property type="term" value="F:metal ion binding"/>
    <property type="evidence" value="ECO:0007669"/>
    <property type="project" value="UniProtKB-KW"/>
</dbReference>
<dbReference type="AlphaFoldDB" id="A0A4R6R4I2"/>
<organism evidence="4 5">
    <name type="scientific">Aquabacterium commune</name>
    <dbReference type="NCBI Taxonomy" id="70586"/>
    <lineage>
        <taxon>Bacteria</taxon>
        <taxon>Pseudomonadati</taxon>
        <taxon>Pseudomonadota</taxon>
        <taxon>Betaproteobacteria</taxon>
        <taxon>Burkholderiales</taxon>
        <taxon>Aquabacterium</taxon>
    </lineage>
</organism>
<dbReference type="Proteomes" id="UP000294593">
    <property type="component" value="Unassembled WGS sequence"/>
</dbReference>
<dbReference type="Pfam" id="PF05163">
    <property type="entry name" value="DinB"/>
    <property type="match status" value="1"/>
</dbReference>
<evidence type="ECO:0000256" key="2">
    <source>
        <dbReference type="ARBA" id="ARBA00022723"/>
    </source>
</evidence>
<dbReference type="SUPFAM" id="SSF109854">
    <property type="entry name" value="DinB/YfiT-like putative metalloenzymes"/>
    <property type="match status" value="1"/>
</dbReference>
<keyword evidence="2 3" id="KW-0479">Metal-binding</keyword>
<keyword evidence="5" id="KW-1185">Reference proteome</keyword>
<protein>
    <submittedName>
        <fullName evidence="4">Putative damage-inducible protein DinB</fullName>
    </submittedName>
</protein>
<feature type="binding site" evidence="3">
    <location>
        <position position="150"/>
    </location>
    <ligand>
        <name>a divalent metal cation</name>
        <dbReference type="ChEBI" id="CHEBI:60240"/>
    </ligand>
</feature>
<evidence type="ECO:0000313" key="4">
    <source>
        <dbReference type="EMBL" id="TDP80689.1"/>
    </source>
</evidence>
<dbReference type="EMBL" id="SNXW01000011">
    <property type="protein sequence ID" value="TDP80689.1"/>
    <property type="molecule type" value="Genomic_DNA"/>
</dbReference>
<evidence type="ECO:0000313" key="5">
    <source>
        <dbReference type="Proteomes" id="UP000294593"/>
    </source>
</evidence>
<dbReference type="Gene3D" id="1.20.120.450">
    <property type="entry name" value="dinb family like domain"/>
    <property type="match status" value="1"/>
</dbReference>
<dbReference type="PANTHER" id="PTHR37302:SF1">
    <property type="entry name" value="PROTEIN DINB"/>
    <property type="match status" value="1"/>
</dbReference>
<dbReference type="InterPro" id="IPR034660">
    <property type="entry name" value="DinB/YfiT-like"/>
</dbReference>
<accession>A0A4R6R4I2</accession>
<gene>
    <name evidence="4" type="ORF">EV672_11124</name>
</gene>
<name>A0A4R6R4I2_9BURK</name>
<dbReference type="OrthoDB" id="9807509at2"/>